<proteinExistence type="predicted"/>
<dbReference type="AlphaFoldDB" id="A0A699Y6M1"/>
<evidence type="ECO:0000313" key="2">
    <source>
        <dbReference type="EMBL" id="GFH05683.1"/>
    </source>
</evidence>
<feature type="region of interest" description="Disordered" evidence="1">
    <location>
        <begin position="87"/>
        <end position="132"/>
    </location>
</feature>
<dbReference type="Proteomes" id="UP000485058">
    <property type="component" value="Unassembled WGS sequence"/>
</dbReference>
<evidence type="ECO:0000313" key="3">
    <source>
        <dbReference type="Proteomes" id="UP000485058"/>
    </source>
</evidence>
<protein>
    <submittedName>
        <fullName evidence="2">Uncharacterized protein</fullName>
    </submittedName>
</protein>
<organism evidence="2 3">
    <name type="scientific">Haematococcus lacustris</name>
    <name type="common">Green alga</name>
    <name type="synonym">Haematococcus pluvialis</name>
    <dbReference type="NCBI Taxonomy" id="44745"/>
    <lineage>
        <taxon>Eukaryota</taxon>
        <taxon>Viridiplantae</taxon>
        <taxon>Chlorophyta</taxon>
        <taxon>core chlorophytes</taxon>
        <taxon>Chlorophyceae</taxon>
        <taxon>CS clade</taxon>
        <taxon>Chlamydomonadales</taxon>
        <taxon>Haematococcaceae</taxon>
        <taxon>Haematococcus</taxon>
    </lineage>
</organism>
<keyword evidence="3" id="KW-1185">Reference proteome</keyword>
<evidence type="ECO:0000256" key="1">
    <source>
        <dbReference type="SAM" id="MobiDB-lite"/>
    </source>
</evidence>
<dbReference type="EMBL" id="BLLF01000005">
    <property type="protein sequence ID" value="GFH05683.1"/>
    <property type="molecule type" value="Genomic_DNA"/>
</dbReference>
<feature type="region of interest" description="Disordered" evidence="1">
    <location>
        <begin position="273"/>
        <end position="331"/>
    </location>
</feature>
<comment type="caution">
    <text evidence="2">The sequence shown here is derived from an EMBL/GenBank/DDBJ whole genome shotgun (WGS) entry which is preliminary data.</text>
</comment>
<sequence>MSDPRCFLYLSPKAALKHPCQGGYRARHLPGEGRALRAGKYGNPWSVQPGGGTTCAILVTRSNDGTGQASLRAVSDSVKRDAALTSMKTRSITHHNLHSINSLQRLSKSPKEAGSHPKAASVHGSSPSRAAVHAALGHTTSVPTADNRCSLVPLQQLIANSPQVQMQLRAAAGPAALHLATASARVASAAPFGAGSPARLNSTAAAGAGAEAWLAASHARHPAAMTAGVVLSRPLAPATTKARALLPVRMSMHLPSTATPQQLLPAVRTSMAAGATEQQALPPAAAASPPDAGPGPPALSSAGNEYQRRPAAQQGQGRQQQGVPQAGYSPPTEAALRQLPLGDRPSCYRPVSSEAATNARWWKQASHSHASVVSYPHTAVTDRDSCSPSELAAWEARMVQLERTLHEEKQKRHE</sequence>
<feature type="compositionally biased region" description="Low complexity" evidence="1">
    <location>
        <begin position="298"/>
        <end position="327"/>
    </location>
</feature>
<name>A0A699Y6M1_HAELA</name>
<reference evidence="2 3" key="1">
    <citation type="submission" date="2020-02" db="EMBL/GenBank/DDBJ databases">
        <title>Draft genome sequence of Haematococcus lacustris strain NIES-144.</title>
        <authorList>
            <person name="Morimoto D."/>
            <person name="Nakagawa S."/>
            <person name="Yoshida T."/>
            <person name="Sawayama S."/>
        </authorList>
    </citation>
    <scope>NUCLEOTIDE SEQUENCE [LARGE SCALE GENOMIC DNA]</scope>
    <source>
        <strain evidence="2 3">NIES-144</strain>
    </source>
</reference>
<gene>
    <name evidence="2" type="ORF">HaLaN_00182</name>
</gene>
<feature type="compositionally biased region" description="Polar residues" evidence="1">
    <location>
        <begin position="98"/>
        <end position="107"/>
    </location>
</feature>
<feature type="compositionally biased region" description="Low complexity" evidence="1">
    <location>
        <begin position="280"/>
        <end position="290"/>
    </location>
</feature>
<accession>A0A699Y6M1</accession>